<evidence type="ECO:0000256" key="6">
    <source>
        <dbReference type="ARBA" id="ARBA00023136"/>
    </source>
</evidence>
<feature type="transmembrane region" description="Helical" evidence="7">
    <location>
        <begin position="203"/>
        <end position="225"/>
    </location>
</feature>
<feature type="domain" description="Acyltransferase 3" evidence="8">
    <location>
        <begin position="17"/>
        <end position="366"/>
    </location>
</feature>
<evidence type="ECO:0000256" key="1">
    <source>
        <dbReference type="ARBA" id="ARBA00004651"/>
    </source>
</evidence>
<dbReference type="EMBL" id="MLOK01000046">
    <property type="protein sequence ID" value="OIM20977.1"/>
    <property type="molecule type" value="Genomic_DNA"/>
</dbReference>
<evidence type="ECO:0000259" key="8">
    <source>
        <dbReference type="Pfam" id="PF01757"/>
    </source>
</evidence>
<protein>
    <submittedName>
        <fullName evidence="10">Acyltransferase</fullName>
        <ecNumber evidence="10">2.3.1.-</ecNumber>
    </submittedName>
</protein>
<dbReference type="PANTHER" id="PTHR40074:SF2">
    <property type="entry name" value="O-ACETYLTRANSFERASE WECH"/>
    <property type="match status" value="1"/>
</dbReference>
<evidence type="ECO:0000256" key="3">
    <source>
        <dbReference type="ARBA" id="ARBA00022475"/>
    </source>
</evidence>
<accession>A0A483C2T8</accession>
<evidence type="ECO:0000313" key="11">
    <source>
        <dbReference type="Proteomes" id="UP000181728"/>
    </source>
</evidence>
<keyword evidence="5 7" id="KW-1133">Transmembrane helix</keyword>
<feature type="transmembrane region" description="Helical" evidence="7">
    <location>
        <begin position="167"/>
        <end position="188"/>
    </location>
</feature>
<feature type="transmembrane region" description="Helical" evidence="7">
    <location>
        <begin position="21"/>
        <end position="41"/>
    </location>
</feature>
<feature type="transmembrane region" description="Helical" evidence="7">
    <location>
        <begin position="343"/>
        <end position="367"/>
    </location>
</feature>
<feature type="transmembrane region" description="Helical" evidence="7">
    <location>
        <begin position="275"/>
        <end position="294"/>
    </location>
</feature>
<keyword evidence="6 7" id="KW-0472">Membrane</keyword>
<proteinExistence type="inferred from homology"/>
<dbReference type="InterPro" id="IPR002656">
    <property type="entry name" value="Acyl_transf_3_dom"/>
</dbReference>
<comment type="similarity">
    <text evidence="2">Belongs to the acyltransferase 3 family.</text>
</comment>
<dbReference type="PANTHER" id="PTHR40074">
    <property type="entry name" value="O-ACETYLTRANSFERASE WECH"/>
    <property type="match status" value="1"/>
</dbReference>
<evidence type="ECO:0000313" key="10">
    <source>
        <dbReference type="EMBL" id="VDB98639.1"/>
    </source>
</evidence>
<keyword evidence="10" id="KW-0012">Acyltransferase</keyword>
<sequence length="389" mass="46181">MFSMSSEKIAIKRKYLYGVDLMRLLFILGVLIIHTSTVFTYKFQVGSASFLTLGSFHMPMHFTRMGFMFISGLVLFLNSYNRPMHLIKFWKRRYFWVLIPYFFWNFIYHLVEHDFEKISTGNWWLQYWDLLIHGNGYYMYFLMVMLQLYLCYPLMRFLFKKTEGKHLIVFFCSIAIQLLITIFTKFIFPHLATENWPYLFKSYGMFVLTYEGYFIAGALAGIHYSDVEKWIVSHIKQLFIATLIGIPTMVLYYFYNIYILKLSYNKAYEVHQPLIVVYALIVISNIFYVGYLYDRFVKNNKHPKLIAFVSKAQKIAFGLYLTQTIALSILRMMIIPIPNGSWYIWLIWPLATIFVIGFSGALCWILYNTPIAHYVIGRPLNKRGTNVRI</sequence>
<comment type="subcellular location">
    <subcellularLocation>
        <location evidence="1">Cell membrane</location>
        <topology evidence="1">Multi-pass membrane protein</topology>
    </subcellularLocation>
</comment>
<dbReference type="Proteomes" id="UP000181728">
    <property type="component" value="Unassembled WGS sequence"/>
</dbReference>
<evidence type="ECO:0000256" key="2">
    <source>
        <dbReference type="ARBA" id="ARBA00007400"/>
    </source>
</evidence>
<dbReference type="AlphaFoldDB" id="A0A483C2T8"/>
<keyword evidence="4 7" id="KW-0812">Transmembrane</keyword>
<keyword evidence="10" id="KW-0808">Transferase</keyword>
<reference evidence="10 12" key="2">
    <citation type="submission" date="2018-08" db="EMBL/GenBank/DDBJ databases">
        <authorList>
            <person name="Lorentzen P. G. S. M."/>
        </authorList>
    </citation>
    <scope>NUCLEOTIDE SEQUENCE [LARGE SCALE GENOMIC DNA]</scope>
    <source>
        <strain evidence="10 12">CRBO_1381</strain>
    </source>
</reference>
<gene>
    <name evidence="9" type="ORF">ATX59_06690</name>
    <name evidence="10" type="ORF">OENI_1375</name>
</gene>
<dbReference type="Pfam" id="PF01757">
    <property type="entry name" value="Acyl_transf_3"/>
    <property type="match status" value="1"/>
</dbReference>
<feature type="transmembrane region" description="Helical" evidence="7">
    <location>
        <begin position="93"/>
        <end position="111"/>
    </location>
</feature>
<evidence type="ECO:0000256" key="4">
    <source>
        <dbReference type="ARBA" id="ARBA00022692"/>
    </source>
</evidence>
<keyword evidence="3" id="KW-1003">Cell membrane</keyword>
<dbReference type="EC" id="2.3.1.-" evidence="10"/>
<dbReference type="GO" id="GO:0016413">
    <property type="term" value="F:O-acetyltransferase activity"/>
    <property type="evidence" value="ECO:0007669"/>
    <property type="project" value="TreeGrafter"/>
</dbReference>
<feature type="transmembrane region" description="Helical" evidence="7">
    <location>
        <begin position="237"/>
        <end position="255"/>
    </location>
</feature>
<reference evidence="9 11" key="1">
    <citation type="journal article" date="2016" name="BMC Genomics">
        <title>Consensus pan-genome assembly of the specialised wine bacterium Oenococcus oeni.</title>
        <authorList>
            <person name="Sternes P.R."/>
            <person name="Borneman A.R."/>
        </authorList>
    </citation>
    <scope>NUCLEOTIDE SEQUENCE [LARGE SCALE GENOMIC DNA]</scope>
    <source>
        <strain evidence="9 11">AWRIB661</strain>
    </source>
</reference>
<evidence type="ECO:0000256" key="5">
    <source>
        <dbReference type="ARBA" id="ARBA00022989"/>
    </source>
</evidence>
<organism evidence="10 12">
    <name type="scientific">Oenococcus oeni</name>
    <name type="common">Leuconostoc oenos</name>
    <dbReference type="NCBI Taxonomy" id="1247"/>
    <lineage>
        <taxon>Bacteria</taxon>
        <taxon>Bacillati</taxon>
        <taxon>Bacillota</taxon>
        <taxon>Bacilli</taxon>
        <taxon>Lactobacillales</taxon>
        <taxon>Lactobacillaceae</taxon>
        <taxon>Oenococcus</taxon>
    </lineage>
</organism>
<dbReference type="GeneID" id="75065484"/>
<feature type="transmembrane region" description="Helical" evidence="7">
    <location>
        <begin position="315"/>
        <end position="337"/>
    </location>
</feature>
<dbReference type="RefSeq" id="WP_002819271.1">
    <property type="nucleotide sequence ID" value="NZ_CP027431.1"/>
</dbReference>
<evidence type="ECO:0000256" key="7">
    <source>
        <dbReference type="SAM" id="Phobius"/>
    </source>
</evidence>
<name>A0A483C2T8_OENOE</name>
<feature type="transmembrane region" description="Helical" evidence="7">
    <location>
        <begin position="61"/>
        <end position="81"/>
    </location>
</feature>
<feature type="transmembrane region" description="Helical" evidence="7">
    <location>
        <begin position="137"/>
        <end position="155"/>
    </location>
</feature>
<dbReference type="GO" id="GO:0005886">
    <property type="term" value="C:plasma membrane"/>
    <property type="evidence" value="ECO:0007669"/>
    <property type="project" value="UniProtKB-SubCell"/>
</dbReference>
<dbReference type="GO" id="GO:0009246">
    <property type="term" value="P:enterobacterial common antigen biosynthetic process"/>
    <property type="evidence" value="ECO:0007669"/>
    <property type="project" value="TreeGrafter"/>
</dbReference>
<evidence type="ECO:0000313" key="12">
    <source>
        <dbReference type="Proteomes" id="UP000294726"/>
    </source>
</evidence>
<dbReference type="Proteomes" id="UP000294726">
    <property type="component" value="Chromosome"/>
</dbReference>
<dbReference type="EMBL" id="LR031358">
    <property type="protein sequence ID" value="VDB98639.1"/>
    <property type="molecule type" value="Genomic_DNA"/>
</dbReference>
<evidence type="ECO:0000313" key="9">
    <source>
        <dbReference type="EMBL" id="OIM20977.1"/>
    </source>
</evidence>